<dbReference type="Pfam" id="PF01547">
    <property type="entry name" value="SBP_bac_1"/>
    <property type="match status" value="1"/>
</dbReference>
<organism evidence="2 3">
    <name type="scientific">Bradyrhizobium lablabi</name>
    <dbReference type="NCBI Taxonomy" id="722472"/>
    <lineage>
        <taxon>Bacteria</taxon>
        <taxon>Pseudomonadati</taxon>
        <taxon>Pseudomonadota</taxon>
        <taxon>Alphaproteobacteria</taxon>
        <taxon>Hyphomicrobiales</taxon>
        <taxon>Nitrobacteraceae</taxon>
        <taxon>Bradyrhizobium</taxon>
    </lineage>
</organism>
<sequence length="446" mass="49434">MSSHASRRYGMSRRDAIKTAVGAAAAAGPFFHVMPARAAKTLKILQWSHFVPGYDKWFNNTYTKEWGAKNGTEVIVDNINLGLIPSRAAAEVSAQKGHDLVMFLAPPSVYEEQVVDMKDVYAACEKTHGKPIDLAVKSTYNPKTQKYFAFSDSFVPDPVNYRSDLWGDIGMKPDSWDNVRIGGKKIKDKTGIPVGIGLSAELDTAMAMRAIMYSFGAHEQDADGNLAINSKETLEALKFVKALFQETETPEVFAWDPSSNNRQMLAGRSSLVLNAISITRAGENDKMPIHEKIALAKPPKGPVRQIGLEHVMDCYLIWKFSENIDGAKTFLVDYIDNFKQGFMASEFYNFPCFSKTVPDLTQLIAKDSKAVPPDKYAVLSDVLDWATNVGYPGNSNAAIDETFNTWVINTMFAEAAAGAETPEDALKRAEAKMKAIWAKWKDRKMI</sequence>
<evidence type="ECO:0000256" key="1">
    <source>
        <dbReference type="ARBA" id="ARBA00022764"/>
    </source>
</evidence>
<evidence type="ECO:0000313" key="3">
    <source>
        <dbReference type="Proteomes" id="UP000189935"/>
    </source>
</evidence>
<dbReference type="Gene3D" id="3.40.190.10">
    <property type="entry name" value="Periplasmic binding protein-like II"/>
    <property type="match status" value="1"/>
</dbReference>
<keyword evidence="1" id="KW-0574">Periplasm</keyword>
<dbReference type="AlphaFoldDB" id="A0A1M6KU52"/>
<dbReference type="InterPro" id="IPR006311">
    <property type="entry name" value="TAT_signal"/>
</dbReference>
<dbReference type="InterPro" id="IPR006059">
    <property type="entry name" value="SBP"/>
</dbReference>
<dbReference type="EMBL" id="LT670844">
    <property type="protein sequence ID" value="SHJ62495.1"/>
    <property type="molecule type" value="Genomic_DNA"/>
</dbReference>
<dbReference type="RefSeq" id="WP_079537236.1">
    <property type="nucleotide sequence ID" value="NZ_LT670844.1"/>
</dbReference>
<dbReference type="SUPFAM" id="SSF53850">
    <property type="entry name" value="Periplasmic binding protein-like II"/>
    <property type="match status" value="1"/>
</dbReference>
<dbReference type="OrthoDB" id="5508957at2"/>
<dbReference type="Proteomes" id="UP000189935">
    <property type="component" value="Chromosome I"/>
</dbReference>
<gene>
    <name evidence="2" type="ORF">SAMN05444159_1081</name>
</gene>
<proteinExistence type="predicted"/>
<protein>
    <submittedName>
        <fullName evidence="2">Carbohydrate ABC transporter substrate-binding protein, CUT1 family</fullName>
    </submittedName>
</protein>
<dbReference type="PROSITE" id="PS51318">
    <property type="entry name" value="TAT"/>
    <property type="match status" value="1"/>
</dbReference>
<evidence type="ECO:0000313" key="2">
    <source>
        <dbReference type="EMBL" id="SHJ62495.1"/>
    </source>
</evidence>
<reference evidence="2 3" key="1">
    <citation type="submission" date="2016-11" db="EMBL/GenBank/DDBJ databases">
        <authorList>
            <person name="Jaros S."/>
            <person name="Januszkiewicz K."/>
            <person name="Wedrychowicz H."/>
        </authorList>
    </citation>
    <scope>NUCLEOTIDE SEQUENCE [LARGE SCALE GENOMIC DNA]</scope>
    <source>
        <strain evidence="2 3">GAS499</strain>
    </source>
</reference>
<name>A0A1M6KU52_9BRAD</name>
<accession>A0A1M6KU52</accession>